<reference evidence="1 2" key="1">
    <citation type="submission" date="2019-04" db="EMBL/GenBank/DDBJ databases">
        <title>Friends and foes A comparative genomics studyof 23 Aspergillus species from section Flavi.</title>
        <authorList>
            <consortium name="DOE Joint Genome Institute"/>
            <person name="Kjaerbolling I."/>
            <person name="Vesth T."/>
            <person name="Frisvad J.C."/>
            <person name="Nybo J.L."/>
            <person name="Theobald S."/>
            <person name="Kildgaard S."/>
            <person name="Isbrandt T."/>
            <person name="Kuo A."/>
            <person name="Sato A."/>
            <person name="Lyhne E.K."/>
            <person name="Kogle M.E."/>
            <person name="Wiebenga A."/>
            <person name="Kun R.S."/>
            <person name="Lubbers R.J."/>
            <person name="Makela M.R."/>
            <person name="Barry K."/>
            <person name="Chovatia M."/>
            <person name="Clum A."/>
            <person name="Daum C."/>
            <person name="Haridas S."/>
            <person name="He G."/>
            <person name="LaButti K."/>
            <person name="Lipzen A."/>
            <person name="Mondo S."/>
            <person name="Riley R."/>
            <person name="Salamov A."/>
            <person name="Simmons B.A."/>
            <person name="Magnuson J.K."/>
            <person name="Henrissat B."/>
            <person name="Mortensen U.H."/>
            <person name="Larsen T.O."/>
            <person name="Devries R.P."/>
            <person name="Grigoriev I.V."/>
            <person name="Machida M."/>
            <person name="Baker S.E."/>
            <person name="Andersen M.R."/>
        </authorList>
    </citation>
    <scope>NUCLEOTIDE SEQUENCE [LARGE SCALE GENOMIC DNA]</scope>
    <source>
        <strain evidence="1 2">CBS 763.97</strain>
    </source>
</reference>
<gene>
    <name evidence="1" type="ORF">BDV27DRAFT_129726</name>
</gene>
<proteinExistence type="predicted"/>
<dbReference type="Proteomes" id="UP000326268">
    <property type="component" value="Unassembled WGS sequence"/>
</dbReference>
<evidence type="ECO:0000313" key="1">
    <source>
        <dbReference type="EMBL" id="KAE8363560.1"/>
    </source>
</evidence>
<keyword evidence="2" id="KW-1185">Reference proteome</keyword>
<organism evidence="1 2">
    <name type="scientific">Aspergillus caelatus</name>
    <dbReference type="NCBI Taxonomy" id="61420"/>
    <lineage>
        <taxon>Eukaryota</taxon>
        <taxon>Fungi</taxon>
        <taxon>Dikarya</taxon>
        <taxon>Ascomycota</taxon>
        <taxon>Pezizomycotina</taxon>
        <taxon>Eurotiomycetes</taxon>
        <taxon>Eurotiomycetidae</taxon>
        <taxon>Eurotiales</taxon>
        <taxon>Aspergillaceae</taxon>
        <taxon>Aspergillus</taxon>
        <taxon>Aspergillus subgen. Circumdati</taxon>
    </lineage>
</organism>
<dbReference type="RefSeq" id="XP_031926641.1">
    <property type="nucleotide sequence ID" value="XM_032067268.1"/>
</dbReference>
<accession>A0A5N7A4W5</accession>
<dbReference type="GeneID" id="43651714"/>
<sequence length="135" mass="15447">MRRRLPQNLDHTTVRSSSSIWVSSNLMPSFQFASTHSLYLFLCPTLFSFFPPLFPCFPPFSLSKSDSDDCETTGNYRHWDKLWYGCSTHARITGSFLSHTLIEKLVDLSFAAHPIESYRNEIASFGSHEALGNYK</sequence>
<protein>
    <submittedName>
        <fullName evidence="1">Uncharacterized protein</fullName>
    </submittedName>
</protein>
<dbReference type="AlphaFoldDB" id="A0A5N7A4W5"/>
<dbReference type="EMBL" id="ML737672">
    <property type="protein sequence ID" value="KAE8363560.1"/>
    <property type="molecule type" value="Genomic_DNA"/>
</dbReference>
<evidence type="ECO:0000313" key="2">
    <source>
        <dbReference type="Proteomes" id="UP000326268"/>
    </source>
</evidence>
<name>A0A5N7A4W5_9EURO</name>